<accession>Q13WV6</accession>
<organism evidence="1 2">
    <name type="scientific">Paraburkholderia xenovorans (strain LB400)</name>
    <dbReference type="NCBI Taxonomy" id="266265"/>
    <lineage>
        <taxon>Bacteria</taxon>
        <taxon>Pseudomonadati</taxon>
        <taxon>Pseudomonadota</taxon>
        <taxon>Betaproteobacteria</taxon>
        <taxon>Burkholderiales</taxon>
        <taxon>Burkholderiaceae</taxon>
        <taxon>Paraburkholderia</taxon>
    </lineage>
</organism>
<sequence length="114" mass="12809">MRKFGAKHLMCTKIRRVTRVDLANAQIWCANRLEEFGAACRSVRPFPANARAAWSCAGLAHAWHRSCFIGADRFVRADFYLRPHPLRGGRAGTGQLDWAAAESAEFVNQEIGYE</sequence>
<gene>
    <name evidence="1" type="ORF">Bxe_A1521</name>
</gene>
<evidence type="ECO:0000313" key="2">
    <source>
        <dbReference type="Proteomes" id="UP000001817"/>
    </source>
</evidence>
<proteinExistence type="predicted"/>
<evidence type="ECO:0000313" key="1">
    <source>
        <dbReference type="EMBL" id="ABE31433.1"/>
    </source>
</evidence>
<dbReference type="KEGG" id="bxe:Bxe_A1521"/>
<dbReference type="Proteomes" id="UP000001817">
    <property type="component" value="Chromosome 1"/>
</dbReference>
<reference evidence="1 2" key="1">
    <citation type="journal article" date="2006" name="Proc. Natl. Acad. Sci. U.S.A.">
        <title>Burkholderia xenovorans LB400 harbors a multi-replicon, 9.73-Mbp genome shaped for versatility.</title>
        <authorList>
            <person name="Chain P.S."/>
            <person name="Denef V.J."/>
            <person name="Konstantinidis K.T."/>
            <person name="Vergez L.M."/>
            <person name="Agullo L."/>
            <person name="Reyes V.L."/>
            <person name="Hauser L."/>
            <person name="Cordova M."/>
            <person name="Gomez L."/>
            <person name="Gonzalez M."/>
            <person name="Land M."/>
            <person name="Lao V."/>
            <person name="Larimer F."/>
            <person name="LiPuma J.J."/>
            <person name="Mahenthiralingam E."/>
            <person name="Malfatti S.A."/>
            <person name="Marx C.J."/>
            <person name="Parnell J.J."/>
            <person name="Ramette A."/>
            <person name="Richardson P."/>
            <person name="Seeger M."/>
            <person name="Smith D."/>
            <person name="Spilker T."/>
            <person name="Sul W.J."/>
            <person name="Tsoi T.V."/>
            <person name="Ulrich L.E."/>
            <person name="Zhulin I.B."/>
            <person name="Tiedje J.M."/>
        </authorList>
    </citation>
    <scope>NUCLEOTIDE SEQUENCE [LARGE SCALE GENOMIC DNA]</scope>
    <source>
        <strain evidence="1 2">LB400</strain>
    </source>
</reference>
<dbReference type="EMBL" id="CP000270">
    <property type="protein sequence ID" value="ABE31433.1"/>
    <property type="molecule type" value="Genomic_DNA"/>
</dbReference>
<dbReference type="STRING" id="266265.Bxe_A1521"/>
<protein>
    <submittedName>
        <fullName evidence="1">Uncharacterized protein</fullName>
    </submittedName>
</protein>
<name>Q13WV6_PARXL</name>
<dbReference type="AlphaFoldDB" id="Q13WV6"/>
<keyword evidence="2" id="KW-1185">Reference proteome</keyword>